<dbReference type="OrthoDB" id="3025387at2759"/>
<organism evidence="2 4">
    <name type="scientific">Ephemerocybe angulata</name>
    <dbReference type="NCBI Taxonomy" id="980116"/>
    <lineage>
        <taxon>Eukaryota</taxon>
        <taxon>Fungi</taxon>
        <taxon>Dikarya</taxon>
        <taxon>Basidiomycota</taxon>
        <taxon>Agaricomycotina</taxon>
        <taxon>Agaricomycetes</taxon>
        <taxon>Agaricomycetidae</taxon>
        <taxon>Agaricales</taxon>
        <taxon>Agaricineae</taxon>
        <taxon>Psathyrellaceae</taxon>
        <taxon>Ephemerocybe</taxon>
    </lineage>
</organism>
<accession>A0A8H6HEV0</accession>
<protein>
    <submittedName>
        <fullName evidence="2">Uncharacterized protein</fullName>
    </submittedName>
</protein>
<gene>
    <name evidence="2" type="ORF">DFP72DRAFT_47688</name>
    <name evidence="3" type="ORF">DFP72DRAFT_533036</name>
</gene>
<feature type="chain" id="PRO_5036266532" evidence="1">
    <location>
        <begin position="24"/>
        <end position="77"/>
    </location>
</feature>
<evidence type="ECO:0000313" key="3">
    <source>
        <dbReference type="EMBL" id="KAF6749935.1"/>
    </source>
</evidence>
<sequence length="77" mass="8310">MQVKYTLLALVSILTSTFSAVTADEGDVFKATKIYQEIVTTSPFLITKTEVVTWTQGPSITESTTATPIPDTIETPA</sequence>
<dbReference type="AlphaFoldDB" id="A0A8H6HEV0"/>
<dbReference type="EMBL" id="JACGCI010000104">
    <property type="protein sequence ID" value="KAF6745559.1"/>
    <property type="molecule type" value="Genomic_DNA"/>
</dbReference>
<comment type="caution">
    <text evidence="2">The sequence shown here is derived from an EMBL/GenBank/DDBJ whole genome shotgun (WGS) entry which is preliminary data.</text>
</comment>
<dbReference type="EMBL" id="JACGCI010000060">
    <property type="protein sequence ID" value="KAF6749935.1"/>
    <property type="molecule type" value="Genomic_DNA"/>
</dbReference>
<proteinExistence type="predicted"/>
<keyword evidence="4" id="KW-1185">Reference proteome</keyword>
<evidence type="ECO:0000313" key="2">
    <source>
        <dbReference type="EMBL" id="KAF6745559.1"/>
    </source>
</evidence>
<name>A0A8H6HEV0_9AGAR</name>
<reference evidence="2 4" key="1">
    <citation type="submission" date="2020-07" db="EMBL/GenBank/DDBJ databases">
        <title>Comparative genomics of pyrophilous fungi reveals a link between fire events and developmental genes.</title>
        <authorList>
            <consortium name="DOE Joint Genome Institute"/>
            <person name="Steindorff A.S."/>
            <person name="Carver A."/>
            <person name="Calhoun S."/>
            <person name="Stillman K."/>
            <person name="Liu H."/>
            <person name="Lipzen A."/>
            <person name="Pangilinan J."/>
            <person name="Labutti K."/>
            <person name="Bruns T.D."/>
            <person name="Grigoriev I.V."/>
        </authorList>
    </citation>
    <scope>NUCLEOTIDE SEQUENCE [LARGE SCALE GENOMIC DNA]</scope>
    <source>
        <strain evidence="2 4">CBS 144469</strain>
    </source>
</reference>
<dbReference type="Proteomes" id="UP000521943">
    <property type="component" value="Unassembled WGS sequence"/>
</dbReference>
<evidence type="ECO:0000256" key="1">
    <source>
        <dbReference type="SAM" id="SignalP"/>
    </source>
</evidence>
<evidence type="ECO:0000313" key="4">
    <source>
        <dbReference type="Proteomes" id="UP000521943"/>
    </source>
</evidence>
<keyword evidence="1" id="KW-0732">Signal</keyword>
<feature type="signal peptide" evidence="1">
    <location>
        <begin position="1"/>
        <end position="23"/>
    </location>
</feature>